<sequence>MTLLRPEYLLLLLAWLPATLWWLKRRGDSDWQQLMDAELFDHLQRRTSGRPVRASRLVLPLFLLCLILALSGPAVYRTSSSTLNQGNLYVLLDNSLSMAIEDISPDRLTRAKRMIIDWSRSGLFGKTTVVTYSGSAHVLTPLTADSDTLELQLQTLTPYIMPQFGNRPDLAIQKLIDGQASGPSHLLWLTDDLPASRLNNIQAAVSGFSTRSLVAVGTPQGGPIPLPEDQGYLQQDGSLVVVETDQEQIQRTGQDLGFTLVSLDDQPRAQWFEATQSMADQNGRFTQDIGYWLLLPMILIWTLSRRQTLLPGLLLCSLAVAPNPQSPMAASMFKNSEQQAYSAFLNEDYADAASQTDNPMLKGEALFRQGQYEQAAQAFAQSNDADAHFNRGNALAHAGKYQEALAAYQDALNLGPHESARQNLKTLQDYLDKQQQETPQPSDSQQQGERSSNPDEESSTTPDSNAGSNEPSSEDAREQNGESESNQDQTDAERHAPNEQDAGQQQEAEQQSLSENDSEMTPESQASAQERAEALREQQETEAILNRLDSPSGNLLQRKFRYQYQQNPTDPDETLW</sequence>
<dbReference type="AlphaFoldDB" id="A4BEC3"/>
<dbReference type="InterPro" id="IPR011990">
    <property type="entry name" value="TPR-like_helical_dom_sf"/>
</dbReference>
<feature type="repeat" description="TPR" evidence="1">
    <location>
        <begin position="385"/>
        <end position="418"/>
    </location>
</feature>
<feature type="compositionally biased region" description="Polar residues" evidence="2">
    <location>
        <begin position="436"/>
        <end position="451"/>
    </location>
</feature>
<dbReference type="HOGENOM" id="CLU_024570_3_2_6"/>
<dbReference type="SUPFAM" id="SSF48452">
    <property type="entry name" value="TPR-like"/>
    <property type="match status" value="1"/>
</dbReference>
<feature type="compositionally biased region" description="Basic and acidic residues" evidence="2">
    <location>
        <begin position="530"/>
        <end position="539"/>
    </location>
</feature>
<dbReference type="Gene3D" id="1.25.40.10">
    <property type="entry name" value="Tetratricopeptide repeat domain"/>
    <property type="match status" value="1"/>
</dbReference>
<feature type="transmembrane region" description="Helical" evidence="3">
    <location>
        <begin position="57"/>
        <end position="76"/>
    </location>
</feature>
<evidence type="ECO:0000256" key="2">
    <source>
        <dbReference type="SAM" id="MobiDB-lite"/>
    </source>
</evidence>
<accession>A4BEC3</accession>
<dbReference type="InterPro" id="IPR036465">
    <property type="entry name" value="vWFA_dom_sf"/>
</dbReference>
<feature type="compositionally biased region" description="Low complexity" evidence="2">
    <location>
        <begin position="499"/>
        <end position="511"/>
    </location>
</feature>
<dbReference type="InterPro" id="IPR019734">
    <property type="entry name" value="TPR_rpt"/>
</dbReference>
<name>A4BEC3_9GAMM</name>
<dbReference type="PROSITE" id="PS50293">
    <property type="entry name" value="TPR_REGION"/>
    <property type="match status" value="1"/>
</dbReference>
<feature type="compositionally biased region" description="Polar residues" evidence="2">
    <location>
        <begin position="512"/>
        <end position="522"/>
    </location>
</feature>
<keyword evidence="1" id="KW-0802">TPR repeat</keyword>
<dbReference type="Gene3D" id="3.40.50.410">
    <property type="entry name" value="von Willebrand factor, type A domain"/>
    <property type="match status" value="1"/>
</dbReference>
<evidence type="ECO:0000313" key="6">
    <source>
        <dbReference type="Proteomes" id="UP000005953"/>
    </source>
</evidence>
<evidence type="ECO:0000313" key="5">
    <source>
        <dbReference type="EMBL" id="EAR09601.1"/>
    </source>
</evidence>
<dbReference type="SUPFAM" id="SSF53300">
    <property type="entry name" value="vWA-like"/>
    <property type="match status" value="1"/>
</dbReference>
<dbReference type="RefSeq" id="WP_008042337.1">
    <property type="nucleotide sequence ID" value="NZ_CH724149.1"/>
</dbReference>
<dbReference type="Proteomes" id="UP000005953">
    <property type="component" value="Unassembled WGS sequence"/>
</dbReference>
<dbReference type="SMART" id="SM00028">
    <property type="entry name" value="TPR"/>
    <property type="match status" value="1"/>
</dbReference>
<dbReference type="Pfam" id="PF13432">
    <property type="entry name" value="TPR_16"/>
    <property type="match status" value="1"/>
</dbReference>
<dbReference type="InterPro" id="IPR002035">
    <property type="entry name" value="VWF_A"/>
</dbReference>
<dbReference type="OrthoDB" id="9807628at2"/>
<dbReference type="Pfam" id="PF13519">
    <property type="entry name" value="VWA_2"/>
    <property type="match status" value="1"/>
</dbReference>
<reference evidence="5 6" key="1">
    <citation type="submission" date="2006-02" db="EMBL/GenBank/DDBJ databases">
        <authorList>
            <person name="Pinhassi J."/>
            <person name="Pedros-Alio C."/>
            <person name="Ferriera S."/>
            <person name="Johnson J."/>
            <person name="Kravitz S."/>
            <person name="Halpern A."/>
            <person name="Remington K."/>
            <person name="Beeson K."/>
            <person name="Tran B."/>
            <person name="Rogers Y.-H."/>
            <person name="Friedman R."/>
            <person name="Venter J.C."/>
        </authorList>
    </citation>
    <scope>NUCLEOTIDE SEQUENCE [LARGE SCALE GENOMIC DNA]</scope>
    <source>
        <strain evidence="5 6">MED297</strain>
    </source>
</reference>
<keyword evidence="6" id="KW-1185">Reference proteome</keyword>
<feature type="transmembrane region" description="Helical" evidence="3">
    <location>
        <begin position="6"/>
        <end position="23"/>
    </location>
</feature>
<dbReference type="STRING" id="314283.MED297_12757"/>
<dbReference type="PROSITE" id="PS50005">
    <property type="entry name" value="TPR"/>
    <property type="match status" value="1"/>
</dbReference>
<protein>
    <recommendedName>
        <fullName evidence="4">VWFA domain-containing protein</fullName>
    </recommendedName>
</protein>
<gene>
    <name evidence="5" type="ORF">MED297_12757</name>
</gene>
<keyword evidence="3" id="KW-0472">Membrane</keyword>
<organism evidence="5 6">
    <name type="scientific">Reinekea blandensis MED297</name>
    <dbReference type="NCBI Taxonomy" id="314283"/>
    <lineage>
        <taxon>Bacteria</taxon>
        <taxon>Pseudomonadati</taxon>
        <taxon>Pseudomonadota</taxon>
        <taxon>Gammaproteobacteria</taxon>
        <taxon>Oceanospirillales</taxon>
        <taxon>Saccharospirillaceae</taxon>
        <taxon>Reinekea</taxon>
    </lineage>
</organism>
<evidence type="ECO:0000259" key="4">
    <source>
        <dbReference type="Pfam" id="PF13519"/>
    </source>
</evidence>
<evidence type="ECO:0000256" key="3">
    <source>
        <dbReference type="SAM" id="Phobius"/>
    </source>
</evidence>
<feature type="compositionally biased region" description="Polar residues" evidence="2">
    <location>
        <begin position="459"/>
        <end position="471"/>
    </location>
</feature>
<keyword evidence="3" id="KW-0812">Transmembrane</keyword>
<evidence type="ECO:0000256" key="1">
    <source>
        <dbReference type="PROSITE-ProRule" id="PRU00339"/>
    </source>
</evidence>
<feature type="region of interest" description="Disordered" evidence="2">
    <location>
        <begin position="432"/>
        <end position="555"/>
    </location>
</feature>
<keyword evidence="3" id="KW-1133">Transmembrane helix</keyword>
<comment type="caution">
    <text evidence="5">The sequence shown here is derived from an EMBL/GenBank/DDBJ whole genome shotgun (WGS) entry which is preliminary data.</text>
</comment>
<dbReference type="EMBL" id="AAOE01000009">
    <property type="protein sequence ID" value="EAR09601.1"/>
    <property type="molecule type" value="Genomic_DNA"/>
</dbReference>
<feature type="domain" description="VWFA" evidence="4">
    <location>
        <begin position="89"/>
        <end position="191"/>
    </location>
</feature>
<proteinExistence type="predicted"/>